<keyword evidence="3" id="KW-1185">Reference proteome</keyword>
<gene>
    <name evidence="2 4 5" type="ORF">SRAE_X000133600</name>
</gene>
<dbReference type="AlphaFoldDB" id="A0A090KUN8"/>
<dbReference type="RefSeq" id="XP_024498801.1">
    <property type="nucleotide sequence ID" value="XM_024647808.1"/>
</dbReference>
<feature type="compositionally biased region" description="Low complexity" evidence="1">
    <location>
        <begin position="217"/>
        <end position="236"/>
    </location>
</feature>
<dbReference type="GeneID" id="36384398"/>
<protein>
    <submittedName>
        <fullName evidence="2 4">Troponin T, skeletal muscle</fullName>
    </submittedName>
</protein>
<proteinExistence type="predicted"/>
<dbReference type="CTD" id="36384398"/>
<evidence type="ECO:0000313" key="5">
    <source>
        <dbReference type="WormBase" id="SRAE_X000133600"/>
    </source>
</evidence>
<evidence type="ECO:0000313" key="2">
    <source>
        <dbReference type="EMBL" id="CEF59590.1"/>
    </source>
</evidence>
<reference evidence="2" key="2">
    <citation type="submission" date="2014-09" db="EMBL/GenBank/DDBJ databases">
        <authorList>
            <person name="Aslett A.Martin."/>
        </authorList>
    </citation>
    <scope>NUCLEOTIDE SEQUENCE</scope>
    <source>
        <strain evidence="2">ED321 Heterogonic</strain>
    </source>
</reference>
<dbReference type="Proteomes" id="UP000035682">
    <property type="component" value="Unplaced"/>
</dbReference>
<evidence type="ECO:0000313" key="3">
    <source>
        <dbReference type="Proteomes" id="UP000035682"/>
    </source>
</evidence>
<name>A0A090KUN8_STRRB</name>
<evidence type="ECO:0000313" key="4">
    <source>
        <dbReference type="WBParaSite" id="SRAE_X000133600.1"/>
    </source>
</evidence>
<dbReference type="EMBL" id="LN609396">
    <property type="protein sequence ID" value="CEF59590.1"/>
    <property type="molecule type" value="Genomic_DNA"/>
</dbReference>
<reference evidence="3" key="1">
    <citation type="submission" date="2014-09" db="EMBL/GenBank/DDBJ databases">
        <authorList>
            <person name="Martin A.A."/>
        </authorList>
    </citation>
    <scope>NUCLEOTIDE SEQUENCE</scope>
    <source>
        <strain evidence="3">ED321</strain>
    </source>
</reference>
<sequence length="788" mass="92173">MSYRKSSFNNSPNYNLDSSFSSSNILSTYNLPEPSTRSLYNRRESKTTTFIDFPSLKQPINLSNEKEHFQQPIRKISYLSEEYNNNKKNLKNVSKEPINKDTNFLSKNNSYQFLNKTLNNNIGQSKTNLENTVDSNLQQQFLKRLLNAHNTVDNLLRGRGLHIEDESNYLMSKFSRQQEAESPSYNETNSGRRFNTTKYNFITQKYSQSTINNTIDSESSSAYSSSSIENNSLQENVSEADDTSVDSLLHTDSEEDLPDEDISAHSFLEVNLSEYVPNFKNILGNIIKIFPICKKEYGLFNITSKQFILHNPFKYTKGFSNILLPQYPKSAVTFKITLSQKEKKCFKKNKNIEDEKPIMVKKKLLKIKRMPKIEIDDEEDICHCKAEISIQHFSYSYKKLENMENQVTSPTYSPQEKLIRLHLRLTNHPPLKVDVISTFILKKQTIAIEKCIKIVKKKKDDKKEIIQNERKCFTPNSVNLHMFDKSGIKVKKDSLTPKFNLKVPEIFLKEENMKTTIKNNNIDEKRKPLNGVNIFKMLVNKQNQNNMTKEAENNYKDVKLKLKKVNFPDYINRNKENFKNKEIKIVKENNGKYKTVTNSFNGNQKENDQLFSTDTDEIDKKLIERYCNTNHIPKPISIIKNYSLPTMPKNKIKKEDMLIVDNDKKNNIPQFIRYKSPKRFISNEDKKIDNEFLKDLPKNTIRRNSVVPEISNTISKEKRNFTRSYSECPKVTRNVYSHSFHNFGVSLKSVKDRLLQTKQELDNKPQKEIFIPQWRRKCNISIANQEKK</sequence>
<organism evidence="2">
    <name type="scientific">Strongyloides ratti</name>
    <name type="common">Parasitic roundworm</name>
    <dbReference type="NCBI Taxonomy" id="34506"/>
    <lineage>
        <taxon>Eukaryota</taxon>
        <taxon>Metazoa</taxon>
        <taxon>Ecdysozoa</taxon>
        <taxon>Nematoda</taxon>
        <taxon>Chromadorea</taxon>
        <taxon>Rhabditida</taxon>
        <taxon>Tylenchina</taxon>
        <taxon>Panagrolaimomorpha</taxon>
        <taxon>Strongyloidoidea</taxon>
        <taxon>Strongyloididae</taxon>
        <taxon>Strongyloides</taxon>
    </lineage>
</organism>
<evidence type="ECO:0000256" key="1">
    <source>
        <dbReference type="SAM" id="MobiDB-lite"/>
    </source>
</evidence>
<reference evidence="4" key="3">
    <citation type="submission" date="2020-12" db="UniProtKB">
        <authorList>
            <consortium name="WormBaseParasite"/>
        </authorList>
    </citation>
    <scope>IDENTIFICATION</scope>
</reference>
<dbReference type="OrthoDB" id="330499at2759"/>
<accession>A0A090KUN8</accession>
<feature type="region of interest" description="Disordered" evidence="1">
    <location>
        <begin position="216"/>
        <end position="245"/>
    </location>
</feature>
<dbReference type="WBParaSite" id="SRAE_X000133600.1">
    <property type="protein sequence ID" value="SRAE_X000133600.1"/>
    <property type="gene ID" value="WBGene00266904"/>
</dbReference>
<dbReference type="WormBase" id="SRAE_X000133600">
    <property type="protein sequence ID" value="SRP00821"/>
    <property type="gene ID" value="WBGene00266904"/>
</dbReference>